<dbReference type="Gene3D" id="3.40.50.80">
    <property type="entry name" value="Nucleotide-binding domain of ferredoxin-NADP reductase (FNR) module"/>
    <property type="match status" value="1"/>
</dbReference>
<dbReference type="InterPro" id="IPR013112">
    <property type="entry name" value="FAD-bd_8"/>
</dbReference>
<dbReference type="GO" id="GO:0005886">
    <property type="term" value="C:plasma membrane"/>
    <property type="evidence" value="ECO:0007669"/>
    <property type="project" value="TreeGrafter"/>
</dbReference>
<dbReference type="CDD" id="cd06186">
    <property type="entry name" value="NOX_Duox_like_FAD_NADP"/>
    <property type="match status" value="1"/>
</dbReference>
<dbReference type="InterPro" id="IPR017927">
    <property type="entry name" value="FAD-bd_FR_type"/>
</dbReference>
<dbReference type="Pfam" id="PF08022">
    <property type="entry name" value="FAD_binding_8"/>
    <property type="match status" value="1"/>
</dbReference>
<organism evidence="4 5">
    <name type="scientific">Calocera cornea HHB12733</name>
    <dbReference type="NCBI Taxonomy" id="1353952"/>
    <lineage>
        <taxon>Eukaryota</taxon>
        <taxon>Fungi</taxon>
        <taxon>Dikarya</taxon>
        <taxon>Basidiomycota</taxon>
        <taxon>Agaricomycotina</taxon>
        <taxon>Dacrymycetes</taxon>
        <taxon>Dacrymycetales</taxon>
        <taxon>Dacrymycetaceae</taxon>
        <taxon>Calocera</taxon>
    </lineage>
</organism>
<evidence type="ECO:0000256" key="1">
    <source>
        <dbReference type="ARBA" id="ARBA00022982"/>
    </source>
</evidence>
<evidence type="ECO:0000259" key="3">
    <source>
        <dbReference type="PROSITE" id="PS51384"/>
    </source>
</evidence>
<dbReference type="AlphaFoldDB" id="A0A165GU95"/>
<accession>A0A165GU95</accession>
<name>A0A165GU95_9BASI</name>
<evidence type="ECO:0000256" key="2">
    <source>
        <dbReference type="ARBA" id="ARBA00023002"/>
    </source>
</evidence>
<dbReference type="OrthoDB" id="3944240at2759"/>
<dbReference type="EMBL" id="KV423951">
    <property type="protein sequence ID" value="KZT58484.1"/>
    <property type="molecule type" value="Genomic_DNA"/>
</dbReference>
<dbReference type="Proteomes" id="UP000076842">
    <property type="component" value="Unassembled WGS sequence"/>
</dbReference>
<dbReference type="InterPro" id="IPR039261">
    <property type="entry name" value="FNR_nucleotide-bd"/>
</dbReference>
<dbReference type="PANTHER" id="PTHR11972:SF200">
    <property type="entry name" value="FAD-BINDING FR-TYPE DOMAIN-CONTAINING PROTEIN"/>
    <property type="match status" value="1"/>
</dbReference>
<reference evidence="4 5" key="1">
    <citation type="journal article" date="2016" name="Mol. Biol. Evol.">
        <title>Comparative Genomics of Early-Diverging Mushroom-Forming Fungi Provides Insights into the Origins of Lignocellulose Decay Capabilities.</title>
        <authorList>
            <person name="Nagy L.G."/>
            <person name="Riley R."/>
            <person name="Tritt A."/>
            <person name="Adam C."/>
            <person name="Daum C."/>
            <person name="Floudas D."/>
            <person name="Sun H."/>
            <person name="Yadav J.S."/>
            <person name="Pangilinan J."/>
            <person name="Larsson K.H."/>
            <person name="Matsuura K."/>
            <person name="Barry K."/>
            <person name="Labutti K."/>
            <person name="Kuo R."/>
            <person name="Ohm R.A."/>
            <person name="Bhattacharya S.S."/>
            <person name="Shirouzu T."/>
            <person name="Yoshinaga Y."/>
            <person name="Martin F.M."/>
            <person name="Grigoriev I.V."/>
            <person name="Hibbett D.S."/>
        </authorList>
    </citation>
    <scope>NUCLEOTIDE SEQUENCE [LARGE SCALE GENOMIC DNA]</scope>
    <source>
        <strain evidence="4 5">HHB12733</strain>
    </source>
</reference>
<dbReference type="GO" id="GO:0000293">
    <property type="term" value="F:ferric-chelate reductase activity"/>
    <property type="evidence" value="ECO:0007669"/>
    <property type="project" value="TreeGrafter"/>
</dbReference>
<evidence type="ECO:0000313" key="4">
    <source>
        <dbReference type="EMBL" id="KZT58484.1"/>
    </source>
</evidence>
<keyword evidence="1" id="KW-0249">Electron transport</keyword>
<dbReference type="InterPro" id="IPR017938">
    <property type="entry name" value="Riboflavin_synthase-like_b-brl"/>
</dbReference>
<feature type="domain" description="FAD-binding FR-type" evidence="3">
    <location>
        <begin position="40"/>
        <end position="144"/>
    </location>
</feature>
<dbReference type="STRING" id="1353952.A0A165GU95"/>
<keyword evidence="1" id="KW-0813">Transport</keyword>
<evidence type="ECO:0000313" key="5">
    <source>
        <dbReference type="Proteomes" id="UP000076842"/>
    </source>
</evidence>
<gene>
    <name evidence="4" type="ORF">CALCODRAFT_495000</name>
</gene>
<dbReference type="PANTHER" id="PTHR11972">
    <property type="entry name" value="NADPH OXIDASE"/>
    <property type="match status" value="1"/>
</dbReference>
<dbReference type="GO" id="GO:0033215">
    <property type="term" value="P:reductive iron assimilation"/>
    <property type="evidence" value="ECO:0007669"/>
    <property type="project" value="TreeGrafter"/>
</dbReference>
<dbReference type="InParanoid" id="A0A165GU95"/>
<dbReference type="PROSITE" id="PS51384">
    <property type="entry name" value="FAD_FR"/>
    <property type="match status" value="1"/>
</dbReference>
<sequence length="197" mass="21939">MLSLGLYLGFLAWLNHHTHHAKPWIISGLAIYACDLVARMMRMRYKTAYLEPVGDQMTLVHIPHAAGRWRAGQHVRLRLVLGTRILQAHPLTIINSAPTGDKTRSQGMWLAARVAGDWTGELNGLGKTHLRVIFDGPYGSAQIQRKERTLCLAGGSGATFTLGVLDESITAVENGDQRVRVIEWVWFIRSYGTHSAM</sequence>
<keyword evidence="5" id="KW-1185">Reference proteome</keyword>
<keyword evidence="2" id="KW-0560">Oxidoreductase</keyword>
<dbReference type="InterPro" id="IPR050369">
    <property type="entry name" value="RBOH/FRE"/>
</dbReference>
<proteinExistence type="predicted"/>
<protein>
    <recommendedName>
        <fullName evidence="3">FAD-binding FR-type domain-containing protein</fullName>
    </recommendedName>
</protein>
<dbReference type="SUPFAM" id="SSF63380">
    <property type="entry name" value="Riboflavin synthase domain-like"/>
    <property type="match status" value="1"/>
</dbReference>